<name>A0AA36FVK5_9BILA</name>
<dbReference type="EMBL" id="CATQJA010001840">
    <property type="protein sequence ID" value="CAJ0568810.1"/>
    <property type="molecule type" value="Genomic_DNA"/>
</dbReference>
<evidence type="ECO:0000313" key="2">
    <source>
        <dbReference type="EMBL" id="CAJ0568810.1"/>
    </source>
</evidence>
<dbReference type="Proteomes" id="UP001177023">
    <property type="component" value="Unassembled WGS sequence"/>
</dbReference>
<protein>
    <submittedName>
        <fullName evidence="2">Uncharacterized protein</fullName>
    </submittedName>
</protein>
<keyword evidence="1" id="KW-0472">Membrane</keyword>
<accession>A0AA36FVK5</accession>
<proteinExistence type="predicted"/>
<sequence length="166" mass="18549">MIFEQLGALINVPLMVLFNKTSIEMFGVDDGGIMMLSIASWTNLTGMAFSIFGVLPLVDYLGRRPVCIYIKVALATAGTSLCVLAWLLQNGVFYLLAVAFFAAPKLPSTKLARKVARPRRSERKASSEKKERKVTYEMEHCVSRRGDIHKDPQPNQVVSCNYRFVS</sequence>
<gene>
    <name evidence="2" type="ORF">MSPICULIGERA_LOCUS7322</name>
</gene>
<feature type="transmembrane region" description="Helical" evidence="1">
    <location>
        <begin position="33"/>
        <end position="55"/>
    </location>
</feature>
<organism evidence="2 3">
    <name type="scientific">Mesorhabditis spiculigera</name>
    <dbReference type="NCBI Taxonomy" id="96644"/>
    <lineage>
        <taxon>Eukaryota</taxon>
        <taxon>Metazoa</taxon>
        <taxon>Ecdysozoa</taxon>
        <taxon>Nematoda</taxon>
        <taxon>Chromadorea</taxon>
        <taxon>Rhabditida</taxon>
        <taxon>Rhabditina</taxon>
        <taxon>Rhabditomorpha</taxon>
        <taxon>Rhabditoidea</taxon>
        <taxon>Rhabditidae</taxon>
        <taxon>Mesorhabditinae</taxon>
        <taxon>Mesorhabditis</taxon>
    </lineage>
</organism>
<evidence type="ECO:0000313" key="3">
    <source>
        <dbReference type="Proteomes" id="UP001177023"/>
    </source>
</evidence>
<comment type="caution">
    <text evidence="2">The sequence shown here is derived from an EMBL/GenBank/DDBJ whole genome shotgun (WGS) entry which is preliminary data.</text>
</comment>
<feature type="transmembrane region" description="Helical" evidence="1">
    <location>
        <begin position="93"/>
        <end position="112"/>
    </location>
</feature>
<reference evidence="2" key="1">
    <citation type="submission" date="2023-06" db="EMBL/GenBank/DDBJ databases">
        <authorList>
            <person name="Delattre M."/>
        </authorList>
    </citation>
    <scope>NUCLEOTIDE SEQUENCE</scope>
    <source>
        <strain evidence="2">AF72</strain>
    </source>
</reference>
<keyword evidence="1" id="KW-0812">Transmembrane</keyword>
<evidence type="ECO:0000256" key="1">
    <source>
        <dbReference type="SAM" id="Phobius"/>
    </source>
</evidence>
<keyword evidence="1" id="KW-1133">Transmembrane helix</keyword>
<dbReference type="AlphaFoldDB" id="A0AA36FVK5"/>
<feature type="transmembrane region" description="Helical" evidence="1">
    <location>
        <begin position="67"/>
        <end position="87"/>
    </location>
</feature>
<feature type="non-terminal residue" evidence="2">
    <location>
        <position position="166"/>
    </location>
</feature>
<keyword evidence="3" id="KW-1185">Reference proteome</keyword>